<feature type="transmembrane region" description="Helical" evidence="9">
    <location>
        <begin position="294"/>
        <end position="311"/>
    </location>
</feature>
<dbReference type="InterPro" id="IPR000175">
    <property type="entry name" value="Na/ntran_symport"/>
</dbReference>
<evidence type="ECO:0000256" key="4">
    <source>
        <dbReference type="ARBA" id="ARBA00022989"/>
    </source>
</evidence>
<feature type="binding site" evidence="6">
    <location>
        <position position="50"/>
    </location>
    <ligand>
        <name>Na(+)</name>
        <dbReference type="ChEBI" id="CHEBI:29101"/>
        <label>1</label>
    </ligand>
</feature>
<accession>R7UPL6</accession>
<keyword evidence="12" id="KW-1185">Reference proteome</keyword>
<feature type="binding site" evidence="6">
    <location>
        <position position="57"/>
    </location>
    <ligand>
        <name>Na(+)</name>
        <dbReference type="ChEBI" id="CHEBI:29101"/>
        <label>1</label>
    </ligand>
</feature>
<proteinExistence type="inferred from homology"/>
<feature type="transmembrane region" description="Helical" evidence="9">
    <location>
        <begin position="251"/>
        <end position="274"/>
    </location>
</feature>
<keyword evidence="6" id="KW-0915">Sodium</keyword>
<gene>
    <name evidence="10" type="ORF">CAPTEDRAFT_89982</name>
</gene>
<dbReference type="GO" id="GO:0006865">
    <property type="term" value="P:amino acid transport"/>
    <property type="evidence" value="ECO:0007669"/>
    <property type="project" value="TreeGrafter"/>
</dbReference>
<feature type="transmembrane region" description="Helical" evidence="9">
    <location>
        <begin position="73"/>
        <end position="91"/>
    </location>
</feature>
<dbReference type="OrthoDB" id="6581954at2759"/>
<evidence type="ECO:0000313" key="12">
    <source>
        <dbReference type="Proteomes" id="UP000014760"/>
    </source>
</evidence>
<keyword evidence="3 8" id="KW-0812">Transmembrane</keyword>
<evidence type="ECO:0000313" key="10">
    <source>
        <dbReference type="EMBL" id="ELU08110.1"/>
    </source>
</evidence>
<feature type="transmembrane region" description="Helical" evidence="9">
    <location>
        <begin position="212"/>
        <end position="231"/>
    </location>
</feature>
<comment type="subcellular location">
    <subcellularLocation>
        <location evidence="1">Membrane</location>
        <topology evidence="1">Multi-pass membrane protein</topology>
    </subcellularLocation>
</comment>
<dbReference type="GO" id="GO:0015293">
    <property type="term" value="F:symporter activity"/>
    <property type="evidence" value="ECO:0007669"/>
    <property type="project" value="UniProtKB-KW"/>
</dbReference>
<dbReference type="EnsemblMetazoa" id="CapteT89982">
    <property type="protein sequence ID" value="CapteP89982"/>
    <property type="gene ID" value="CapteG89982"/>
</dbReference>
<feature type="transmembrane region" description="Helical" evidence="9">
    <location>
        <begin position="103"/>
        <end position="126"/>
    </location>
</feature>
<feature type="binding site" evidence="6">
    <location>
        <position position="53"/>
    </location>
    <ligand>
        <name>Na(+)</name>
        <dbReference type="ChEBI" id="CHEBI:29101"/>
        <label>1</label>
    </ligand>
</feature>
<dbReference type="GO" id="GO:0005886">
    <property type="term" value="C:plasma membrane"/>
    <property type="evidence" value="ECO:0007669"/>
    <property type="project" value="TreeGrafter"/>
</dbReference>
<evidence type="ECO:0000256" key="9">
    <source>
        <dbReference type="SAM" id="Phobius"/>
    </source>
</evidence>
<name>R7UPL6_CAPTE</name>
<protein>
    <recommendedName>
        <fullName evidence="8">Transporter</fullName>
    </recommendedName>
</protein>
<feature type="non-terminal residue" evidence="10">
    <location>
        <position position="399"/>
    </location>
</feature>
<sequence>MKDQTENGSALLEGNNSEVDLEEEVTEGGVVIKKRETWTRKMDFLMACIGGNVGLGNVWRFPYLCYKNGGGAFLLPYFLAVFIAGVPMFFLEVSLGQFMANGAIGAWNICPLMRGLGFAVTIIRFLQNVYYNVIMAWGFYYLFASFASITTYLPWTTCDNEWNTKTCVRNISEDEAFDAWSMNASLWTDPTTEFWEKKVLHLSPGIEVPGNVRWDLALCLLLSWIVVYLCIWKGIKSSGKVMYFTATSPYVFMFILLIRGVTLPGAVNGIYYYLVPTWEKLADPQVWVDAGTQVFFSSSISVGTLISLGSYNKFKHNCWKDCLVYTGVNCGTSFLAGFVIFSILGFMAYERGISVADVAESGPGLAFIAYPKAVGQLVMAPVWSIIFFIMIILLGLDSQ</sequence>
<dbReference type="EMBL" id="KB299334">
    <property type="protein sequence ID" value="ELU08110.1"/>
    <property type="molecule type" value="Genomic_DNA"/>
</dbReference>
<evidence type="ECO:0000256" key="8">
    <source>
        <dbReference type="RuleBase" id="RU003732"/>
    </source>
</evidence>
<dbReference type="AlphaFoldDB" id="R7UPL6"/>
<feature type="transmembrane region" description="Helical" evidence="9">
    <location>
        <begin position="133"/>
        <end position="155"/>
    </location>
</feature>
<reference evidence="10 12" key="2">
    <citation type="journal article" date="2013" name="Nature">
        <title>Insights into bilaterian evolution from three spiralian genomes.</title>
        <authorList>
            <person name="Simakov O."/>
            <person name="Marletaz F."/>
            <person name="Cho S.J."/>
            <person name="Edsinger-Gonzales E."/>
            <person name="Havlak P."/>
            <person name="Hellsten U."/>
            <person name="Kuo D.H."/>
            <person name="Larsson T."/>
            <person name="Lv J."/>
            <person name="Arendt D."/>
            <person name="Savage R."/>
            <person name="Osoegawa K."/>
            <person name="de Jong P."/>
            <person name="Grimwood J."/>
            <person name="Chapman J.A."/>
            <person name="Shapiro H."/>
            <person name="Aerts A."/>
            <person name="Otillar R.P."/>
            <person name="Terry A.Y."/>
            <person name="Boore J.L."/>
            <person name="Grigoriev I.V."/>
            <person name="Lindberg D.R."/>
            <person name="Seaver E.C."/>
            <person name="Weisblat D.A."/>
            <person name="Putnam N.H."/>
            <person name="Rokhsar D.S."/>
        </authorList>
    </citation>
    <scope>NUCLEOTIDE SEQUENCE</scope>
    <source>
        <strain evidence="10 12">I ESC-2004</strain>
    </source>
</reference>
<organism evidence="10">
    <name type="scientific">Capitella teleta</name>
    <name type="common">Polychaete worm</name>
    <dbReference type="NCBI Taxonomy" id="283909"/>
    <lineage>
        <taxon>Eukaryota</taxon>
        <taxon>Metazoa</taxon>
        <taxon>Spiralia</taxon>
        <taxon>Lophotrochozoa</taxon>
        <taxon>Annelida</taxon>
        <taxon>Polychaeta</taxon>
        <taxon>Sedentaria</taxon>
        <taxon>Scolecida</taxon>
        <taxon>Capitellidae</taxon>
        <taxon>Capitella</taxon>
    </lineage>
</organism>
<dbReference type="PROSITE" id="PS00610">
    <property type="entry name" value="NA_NEUROTRAN_SYMP_1"/>
    <property type="match status" value="1"/>
</dbReference>
<comment type="similarity">
    <text evidence="8">Belongs to the sodium:neurotransmitter symporter (SNF) (TC 2.A.22) family.</text>
</comment>
<dbReference type="SUPFAM" id="SSF161070">
    <property type="entry name" value="SNF-like"/>
    <property type="match status" value="1"/>
</dbReference>
<feature type="transmembrane region" description="Helical" evidence="9">
    <location>
        <begin position="323"/>
        <end position="349"/>
    </location>
</feature>
<dbReference type="Proteomes" id="UP000014760">
    <property type="component" value="Unassembled WGS sequence"/>
</dbReference>
<feature type="transmembrane region" description="Helical" evidence="9">
    <location>
        <begin position="373"/>
        <end position="396"/>
    </location>
</feature>
<evidence type="ECO:0000256" key="5">
    <source>
        <dbReference type="ARBA" id="ARBA00023136"/>
    </source>
</evidence>
<feature type="binding site" evidence="6">
    <location>
        <position position="297"/>
    </location>
    <ligand>
        <name>Na(+)</name>
        <dbReference type="ChEBI" id="CHEBI:29101"/>
        <label>1</label>
    </ligand>
</feature>
<evidence type="ECO:0000256" key="3">
    <source>
        <dbReference type="ARBA" id="ARBA00022692"/>
    </source>
</evidence>
<feature type="binding site" evidence="6">
    <location>
        <position position="329"/>
    </location>
    <ligand>
        <name>Na(+)</name>
        <dbReference type="ChEBI" id="CHEBI:29101"/>
        <label>1</label>
    </ligand>
</feature>
<dbReference type="PROSITE" id="PS50267">
    <property type="entry name" value="NA_NEUROTRAN_SYMP_3"/>
    <property type="match status" value="1"/>
</dbReference>
<feature type="disulfide bond" evidence="7">
    <location>
        <begin position="158"/>
        <end position="167"/>
    </location>
</feature>
<dbReference type="OMA" id="LEYEVWQ"/>
<dbReference type="InterPro" id="IPR037272">
    <property type="entry name" value="SNS_sf"/>
</dbReference>
<dbReference type="PRINTS" id="PR00176">
    <property type="entry name" value="NANEUSMPORT"/>
</dbReference>
<keyword evidence="5 9" id="KW-0472">Membrane</keyword>
<evidence type="ECO:0000256" key="2">
    <source>
        <dbReference type="ARBA" id="ARBA00022448"/>
    </source>
</evidence>
<evidence type="ECO:0000256" key="1">
    <source>
        <dbReference type="ARBA" id="ARBA00004141"/>
    </source>
</evidence>
<reference evidence="12" key="1">
    <citation type="submission" date="2012-12" db="EMBL/GenBank/DDBJ databases">
        <authorList>
            <person name="Hellsten U."/>
            <person name="Grimwood J."/>
            <person name="Chapman J.A."/>
            <person name="Shapiro H."/>
            <person name="Aerts A."/>
            <person name="Otillar R.P."/>
            <person name="Terry A.Y."/>
            <person name="Boore J.L."/>
            <person name="Simakov O."/>
            <person name="Marletaz F."/>
            <person name="Cho S.-J."/>
            <person name="Edsinger-Gonzales E."/>
            <person name="Havlak P."/>
            <person name="Kuo D.-H."/>
            <person name="Larsson T."/>
            <person name="Lv J."/>
            <person name="Arendt D."/>
            <person name="Savage R."/>
            <person name="Osoegawa K."/>
            <person name="de Jong P."/>
            <person name="Lindberg D.R."/>
            <person name="Seaver E.C."/>
            <person name="Weisblat D.A."/>
            <person name="Putnam N.H."/>
            <person name="Grigoriev I.V."/>
            <person name="Rokhsar D.S."/>
        </authorList>
    </citation>
    <scope>NUCLEOTIDE SEQUENCE</scope>
    <source>
        <strain evidence="12">I ESC-2004</strain>
    </source>
</reference>
<dbReference type="EMBL" id="AMQN01006851">
    <property type="status" value="NOT_ANNOTATED_CDS"/>
    <property type="molecule type" value="Genomic_DNA"/>
</dbReference>
<feature type="binding site" evidence="6">
    <location>
        <position position="397"/>
    </location>
    <ligand>
        <name>Na(+)</name>
        <dbReference type="ChEBI" id="CHEBI:29101"/>
        <label>1</label>
    </ligand>
</feature>
<evidence type="ECO:0000256" key="6">
    <source>
        <dbReference type="PIRSR" id="PIRSR600175-1"/>
    </source>
</evidence>
<dbReference type="GO" id="GO:0046872">
    <property type="term" value="F:metal ion binding"/>
    <property type="evidence" value="ECO:0007669"/>
    <property type="project" value="UniProtKB-KW"/>
</dbReference>
<dbReference type="PANTHER" id="PTHR11616">
    <property type="entry name" value="SODIUM/CHLORIDE DEPENDENT TRANSPORTER"/>
    <property type="match status" value="1"/>
</dbReference>
<feature type="binding site" evidence="6">
    <location>
        <position position="394"/>
    </location>
    <ligand>
        <name>Na(+)</name>
        <dbReference type="ChEBI" id="CHEBI:29101"/>
        <label>1</label>
    </ligand>
</feature>
<keyword evidence="4 9" id="KW-1133">Transmembrane helix</keyword>
<keyword evidence="6" id="KW-0479">Metal-binding</keyword>
<keyword evidence="8" id="KW-0769">Symport</keyword>
<feature type="binding site" evidence="6">
    <location>
        <position position="398"/>
    </location>
    <ligand>
        <name>Na(+)</name>
        <dbReference type="ChEBI" id="CHEBI:29101"/>
        <label>1</label>
    </ligand>
</feature>
<keyword evidence="7" id="KW-1015">Disulfide bond</keyword>
<evidence type="ECO:0000256" key="7">
    <source>
        <dbReference type="PIRSR" id="PIRSR600175-2"/>
    </source>
</evidence>
<dbReference type="Pfam" id="PF00209">
    <property type="entry name" value="SNF"/>
    <property type="match status" value="1"/>
</dbReference>
<dbReference type="GO" id="GO:0035725">
    <property type="term" value="P:sodium ion transmembrane transport"/>
    <property type="evidence" value="ECO:0007669"/>
    <property type="project" value="TreeGrafter"/>
</dbReference>
<reference evidence="11" key="3">
    <citation type="submission" date="2015-06" db="UniProtKB">
        <authorList>
            <consortium name="EnsemblMetazoa"/>
        </authorList>
    </citation>
    <scope>IDENTIFICATION</scope>
</reference>
<keyword evidence="2 8" id="KW-0813">Transport</keyword>
<dbReference type="PANTHER" id="PTHR11616:SF309">
    <property type="entry name" value="TRANSPORTER"/>
    <property type="match status" value="1"/>
</dbReference>
<dbReference type="HOGENOM" id="CLU_006855_2_1_1"/>
<evidence type="ECO:0000313" key="11">
    <source>
        <dbReference type="EnsemblMetazoa" id="CapteP89982"/>
    </source>
</evidence>